<dbReference type="EC" id="7.2.2.12" evidence="10"/>
<dbReference type="PROSITE" id="PS00154">
    <property type="entry name" value="ATPASE_E1_E2"/>
    <property type="match status" value="1"/>
</dbReference>
<keyword evidence="3 12" id="KW-0812">Transmembrane</keyword>
<evidence type="ECO:0000313" key="15">
    <source>
        <dbReference type="Proteomes" id="UP001595579"/>
    </source>
</evidence>
<dbReference type="SUPFAM" id="SSF56784">
    <property type="entry name" value="HAD-like"/>
    <property type="match status" value="1"/>
</dbReference>
<protein>
    <recommendedName>
        <fullName evidence="10">P-type Zn(2+) transporter</fullName>
        <ecNumber evidence="10">7.2.2.12</ecNumber>
    </recommendedName>
</protein>
<feature type="transmembrane region" description="Helical" evidence="12">
    <location>
        <begin position="372"/>
        <end position="400"/>
    </location>
</feature>
<dbReference type="EMBL" id="JBHRUG010000048">
    <property type="protein sequence ID" value="MFC3286058.1"/>
    <property type="molecule type" value="Genomic_DNA"/>
</dbReference>
<evidence type="ECO:0000256" key="8">
    <source>
        <dbReference type="ARBA" id="ARBA00022989"/>
    </source>
</evidence>
<dbReference type="InterPro" id="IPR001757">
    <property type="entry name" value="P_typ_ATPase"/>
</dbReference>
<dbReference type="InterPro" id="IPR008250">
    <property type="entry name" value="ATPase_P-typ_transduc_dom_A_sf"/>
</dbReference>
<feature type="transmembrane region" description="Helical" evidence="12">
    <location>
        <begin position="113"/>
        <end position="131"/>
    </location>
</feature>
<dbReference type="InterPro" id="IPR036412">
    <property type="entry name" value="HAD-like_sf"/>
</dbReference>
<keyword evidence="4 12" id="KW-0479">Metal-binding</keyword>
<dbReference type="SUPFAM" id="SSF55008">
    <property type="entry name" value="HMA, heavy metal-associated domain"/>
    <property type="match status" value="1"/>
</dbReference>
<accession>A0ABV7LVY5</accession>
<organism evidence="14 15">
    <name type="scientific">Litchfieldella rifensis</name>
    <dbReference type="NCBI Taxonomy" id="762643"/>
    <lineage>
        <taxon>Bacteria</taxon>
        <taxon>Pseudomonadati</taxon>
        <taxon>Pseudomonadota</taxon>
        <taxon>Gammaproteobacteria</taxon>
        <taxon>Oceanospirillales</taxon>
        <taxon>Halomonadaceae</taxon>
        <taxon>Litchfieldella</taxon>
    </lineage>
</organism>
<evidence type="ECO:0000259" key="13">
    <source>
        <dbReference type="PROSITE" id="PS50846"/>
    </source>
</evidence>
<evidence type="ECO:0000256" key="3">
    <source>
        <dbReference type="ARBA" id="ARBA00022692"/>
    </source>
</evidence>
<dbReference type="SFLD" id="SFLDF00027">
    <property type="entry name" value="p-type_atpase"/>
    <property type="match status" value="1"/>
</dbReference>
<comment type="subcellular location">
    <subcellularLocation>
        <location evidence="12">Cell membrane</location>
    </subcellularLocation>
    <subcellularLocation>
        <location evidence="1">Membrane</location>
        <topology evidence="1">Multi-pass membrane protein</topology>
    </subcellularLocation>
</comment>
<dbReference type="Pfam" id="PF00122">
    <property type="entry name" value="E1-E2_ATPase"/>
    <property type="match status" value="1"/>
</dbReference>
<gene>
    <name evidence="14" type="ORF">ACFOEV_20875</name>
</gene>
<evidence type="ECO:0000256" key="12">
    <source>
        <dbReference type="RuleBase" id="RU362081"/>
    </source>
</evidence>
<sequence>MSRHCVSDPCCGGKHANTVSQATPAPPGSDTLRLRIQEMDCPTEEALLRKALGKEEGVTALDFDLMARVLTVHHQGADRETLEASIRRLGMTPEPLDTQGTQGEAPQQPRERWWPLILAALIALGAELAAWGDFATPWAPALLALSAIAMVGLPTWRKGMVALRHRTLNINALMSVAVTGALLIGHWAEAAMVIVLFTLAERIEARSLDRARHAIRELLALTPQQARVQQPDGKWRDMEADQITIGSLVRVRAGERVALDGEITRGHPALDESPITGESLPHDKTPGDTVFAGSINRHGEFDYRTSRLANDTTLARIIHAVEQAQASRAPTQRFVDRFSAIYTPAVFALAIATALLWPLLFAGAWLDGVYRALVLLVIACPCALVISTPVTIVSGLSAAARGGILIKGGSFLEQGHRLDWLAFDKTGTLTQGQPRQRHWQALVSDADEATESRLRQWAASLAGRSNHPVSRAIHEAAEQDGIDLTEVDAFHELPGRGVQGDIQARTLWLGNHRLVEERGLCTPDLEAQLETWEHRGHSVVVLGDEHRVLALFTVADPLKVTSAEAIEALHQLGVKTLLLSGDNAASVATISREAGIDEARGLLLPEDKLAAIEDRARRGTIGMVGDGINDAPALARADIGFAMGAAGSDTAIETADVALMDDDLRKLPTFVRLSRATRSVLIQNIAFAIGIKVVFLALAFTGHATLWMAVFADMGASLLVVANGLRLLRTTTPGHSHQANPSAAVASAGS</sequence>
<dbReference type="SFLD" id="SFLDS00003">
    <property type="entry name" value="Haloacid_Dehalogenase"/>
    <property type="match status" value="1"/>
</dbReference>
<evidence type="ECO:0000313" key="14">
    <source>
        <dbReference type="EMBL" id="MFC3286058.1"/>
    </source>
</evidence>
<dbReference type="InterPro" id="IPR051014">
    <property type="entry name" value="Cation_Transport_ATPase_IB"/>
</dbReference>
<dbReference type="PRINTS" id="PR00941">
    <property type="entry name" value="CDATPASE"/>
</dbReference>
<dbReference type="CDD" id="cd00371">
    <property type="entry name" value="HMA"/>
    <property type="match status" value="1"/>
</dbReference>
<dbReference type="SFLD" id="SFLDG00002">
    <property type="entry name" value="C1.7:_P-type_atpase_like"/>
    <property type="match status" value="1"/>
</dbReference>
<dbReference type="InterPro" id="IPR023214">
    <property type="entry name" value="HAD_sf"/>
</dbReference>
<comment type="caution">
    <text evidence="14">The sequence shown here is derived from an EMBL/GenBank/DDBJ whole genome shotgun (WGS) entry which is preliminary data.</text>
</comment>
<dbReference type="Gene3D" id="3.30.70.100">
    <property type="match status" value="1"/>
</dbReference>
<dbReference type="Gene3D" id="2.70.150.10">
    <property type="entry name" value="Calcium-transporting ATPase, cytoplasmic transduction domain A"/>
    <property type="match status" value="1"/>
</dbReference>
<evidence type="ECO:0000256" key="6">
    <source>
        <dbReference type="ARBA" id="ARBA00022840"/>
    </source>
</evidence>
<dbReference type="Gene3D" id="3.40.50.1000">
    <property type="entry name" value="HAD superfamily/HAD-like"/>
    <property type="match status" value="1"/>
</dbReference>
<dbReference type="PANTHER" id="PTHR48085:SF5">
    <property type="entry name" value="CADMIUM_ZINC-TRANSPORTING ATPASE HMA4-RELATED"/>
    <property type="match status" value="1"/>
</dbReference>
<evidence type="ECO:0000256" key="1">
    <source>
        <dbReference type="ARBA" id="ARBA00004141"/>
    </source>
</evidence>
<dbReference type="PANTHER" id="PTHR48085">
    <property type="entry name" value="CADMIUM/ZINC-TRANSPORTING ATPASE HMA2-RELATED"/>
    <property type="match status" value="1"/>
</dbReference>
<keyword evidence="6 12" id="KW-0067">ATP-binding</keyword>
<feature type="domain" description="HMA" evidence="13">
    <location>
        <begin position="30"/>
        <end position="94"/>
    </location>
</feature>
<dbReference type="PROSITE" id="PS50846">
    <property type="entry name" value="HMA_2"/>
    <property type="match status" value="1"/>
</dbReference>
<keyword evidence="5 12" id="KW-0547">Nucleotide-binding</keyword>
<name>A0ABV7LVY5_9GAMM</name>
<proteinExistence type="inferred from homology"/>
<feature type="transmembrane region" description="Helical" evidence="12">
    <location>
        <begin position="138"/>
        <end position="156"/>
    </location>
</feature>
<keyword evidence="8 12" id="KW-1133">Transmembrane helix</keyword>
<evidence type="ECO:0000256" key="9">
    <source>
        <dbReference type="ARBA" id="ARBA00023136"/>
    </source>
</evidence>
<feature type="transmembrane region" description="Helical" evidence="12">
    <location>
        <begin position="706"/>
        <end position="728"/>
    </location>
</feature>
<dbReference type="PRINTS" id="PR00119">
    <property type="entry name" value="CATATPASE"/>
</dbReference>
<keyword evidence="9 12" id="KW-0472">Membrane</keyword>
<dbReference type="NCBIfam" id="TIGR01525">
    <property type="entry name" value="ATPase-IB_hvy"/>
    <property type="match status" value="1"/>
</dbReference>
<dbReference type="InterPro" id="IPR036163">
    <property type="entry name" value="HMA_dom_sf"/>
</dbReference>
<dbReference type="InterPro" id="IPR018303">
    <property type="entry name" value="ATPase_P-typ_P_site"/>
</dbReference>
<evidence type="ECO:0000256" key="5">
    <source>
        <dbReference type="ARBA" id="ARBA00022741"/>
    </source>
</evidence>
<feature type="transmembrane region" description="Helical" evidence="12">
    <location>
        <begin position="341"/>
        <end position="366"/>
    </location>
</feature>
<dbReference type="Proteomes" id="UP001595579">
    <property type="component" value="Unassembled WGS sequence"/>
</dbReference>
<dbReference type="InterPro" id="IPR027256">
    <property type="entry name" value="P-typ_ATPase_IB"/>
</dbReference>
<comment type="catalytic activity">
    <reaction evidence="11">
        <text>Zn(2+)(in) + ATP + H2O = Zn(2+)(out) + ADP + phosphate + H(+)</text>
        <dbReference type="Rhea" id="RHEA:20621"/>
        <dbReference type="ChEBI" id="CHEBI:15377"/>
        <dbReference type="ChEBI" id="CHEBI:15378"/>
        <dbReference type="ChEBI" id="CHEBI:29105"/>
        <dbReference type="ChEBI" id="CHEBI:30616"/>
        <dbReference type="ChEBI" id="CHEBI:43474"/>
        <dbReference type="ChEBI" id="CHEBI:456216"/>
        <dbReference type="EC" id="7.2.2.12"/>
    </reaction>
</comment>
<comment type="similarity">
    <text evidence="2 12">Belongs to the cation transport ATPase (P-type) (TC 3.A.3) family. Type IB subfamily.</text>
</comment>
<dbReference type="Pfam" id="PF00702">
    <property type="entry name" value="Hydrolase"/>
    <property type="match status" value="1"/>
</dbReference>
<feature type="transmembrane region" description="Helical" evidence="12">
    <location>
        <begin position="680"/>
        <end position="700"/>
    </location>
</feature>
<keyword evidence="15" id="KW-1185">Reference proteome</keyword>
<dbReference type="InterPro" id="IPR044492">
    <property type="entry name" value="P_typ_ATPase_HD_dom"/>
</dbReference>
<evidence type="ECO:0000256" key="7">
    <source>
        <dbReference type="ARBA" id="ARBA00022967"/>
    </source>
</evidence>
<dbReference type="Gene3D" id="3.40.1110.10">
    <property type="entry name" value="Calcium-transporting ATPase, cytoplasmic domain N"/>
    <property type="match status" value="1"/>
</dbReference>
<dbReference type="InterPro" id="IPR059000">
    <property type="entry name" value="ATPase_P-type_domA"/>
</dbReference>
<dbReference type="SUPFAM" id="SSF81653">
    <property type="entry name" value="Calcium ATPase, transduction domain A"/>
    <property type="match status" value="1"/>
</dbReference>
<reference evidence="15" key="1">
    <citation type="journal article" date="2019" name="Int. J. Syst. Evol. Microbiol.">
        <title>The Global Catalogue of Microorganisms (GCM) 10K type strain sequencing project: providing services to taxonomists for standard genome sequencing and annotation.</title>
        <authorList>
            <consortium name="The Broad Institute Genomics Platform"/>
            <consortium name="The Broad Institute Genome Sequencing Center for Infectious Disease"/>
            <person name="Wu L."/>
            <person name="Ma J."/>
        </authorList>
    </citation>
    <scope>NUCLEOTIDE SEQUENCE [LARGE SCALE GENOMIC DNA]</scope>
    <source>
        <strain evidence="15">CECT 7698</strain>
    </source>
</reference>
<dbReference type="NCBIfam" id="TIGR01494">
    <property type="entry name" value="ATPase_P-type"/>
    <property type="match status" value="1"/>
</dbReference>
<dbReference type="InterPro" id="IPR023298">
    <property type="entry name" value="ATPase_P-typ_TM_dom_sf"/>
</dbReference>
<keyword evidence="7" id="KW-1278">Translocase</keyword>
<dbReference type="NCBIfam" id="TIGR01511">
    <property type="entry name" value="ATPase-IB1_Cu"/>
    <property type="match status" value="1"/>
</dbReference>
<evidence type="ECO:0000256" key="2">
    <source>
        <dbReference type="ARBA" id="ARBA00006024"/>
    </source>
</evidence>
<evidence type="ECO:0000256" key="10">
    <source>
        <dbReference type="ARBA" id="ARBA00039097"/>
    </source>
</evidence>
<keyword evidence="12" id="KW-1003">Cell membrane</keyword>
<dbReference type="InterPro" id="IPR006121">
    <property type="entry name" value="HMA_dom"/>
</dbReference>
<dbReference type="InterPro" id="IPR023299">
    <property type="entry name" value="ATPase_P-typ_cyto_dom_N"/>
</dbReference>
<dbReference type="RefSeq" id="WP_386776824.1">
    <property type="nucleotide sequence ID" value="NZ_JBHRUG010000048.1"/>
</dbReference>
<evidence type="ECO:0000256" key="11">
    <source>
        <dbReference type="ARBA" id="ARBA00047308"/>
    </source>
</evidence>
<evidence type="ECO:0000256" key="4">
    <source>
        <dbReference type="ARBA" id="ARBA00022723"/>
    </source>
</evidence>
<dbReference type="SUPFAM" id="SSF81665">
    <property type="entry name" value="Calcium ATPase, transmembrane domain M"/>
    <property type="match status" value="1"/>
</dbReference>